<dbReference type="EMBL" id="SNRY01002853">
    <property type="protein sequence ID" value="KAA6323230.1"/>
    <property type="molecule type" value="Genomic_DNA"/>
</dbReference>
<organism evidence="1">
    <name type="scientific">termite gut metagenome</name>
    <dbReference type="NCBI Taxonomy" id="433724"/>
    <lineage>
        <taxon>unclassified sequences</taxon>
        <taxon>metagenomes</taxon>
        <taxon>organismal metagenomes</taxon>
    </lineage>
</organism>
<dbReference type="AlphaFoldDB" id="A0A5J4QQT9"/>
<name>A0A5J4QQT9_9ZZZZ</name>
<feature type="non-terminal residue" evidence="1">
    <location>
        <position position="1"/>
    </location>
</feature>
<proteinExistence type="predicted"/>
<protein>
    <recommendedName>
        <fullName evidence="2">Mor transcription activator domain-containing protein</fullName>
    </recommendedName>
</protein>
<comment type="caution">
    <text evidence="1">The sequence shown here is derived from an EMBL/GenBank/DDBJ whole genome shotgun (WGS) entry which is preliminary data.</text>
</comment>
<evidence type="ECO:0008006" key="2">
    <source>
        <dbReference type="Google" id="ProtNLM"/>
    </source>
</evidence>
<gene>
    <name evidence="1" type="ORF">EZS27_027308</name>
</gene>
<evidence type="ECO:0000313" key="1">
    <source>
        <dbReference type="EMBL" id="KAA6323230.1"/>
    </source>
</evidence>
<sequence>NKEFLKRIYNAGIKSEDYKYVDLYNEFESRKVQGEKVTYIVASLSVKYAISERKVYSIIDRLKRDCNTCAV</sequence>
<accession>A0A5J4QQT9</accession>
<reference evidence="1" key="1">
    <citation type="submission" date="2019-03" db="EMBL/GenBank/DDBJ databases">
        <title>Single cell metagenomics reveals metabolic interactions within the superorganism composed of flagellate Streblomastix strix and complex community of Bacteroidetes bacteria on its surface.</title>
        <authorList>
            <person name="Treitli S.C."/>
            <person name="Kolisko M."/>
            <person name="Husnik F."/>
            <person name="Keeling P."/>
            <person name="Hampl V."/>
        </authorList>
    </citation>
    <scope>NUCLEOTIDE SEQUENCE</scope>
    <source>
        <strain evidence="1">STM</strain>
    </source>
</reference>